<organism evidence="1 2">
    <name type="scientific">Paraburkholderia metrosideri</name>
    <dbReference type="NCBI Taxonomy" id="580937"/>
    <lineage>
        <taxon>Bacteria</taxon>
        <taxon>Pseudomonadati</taxon>
        <taxon>Pseudomonadota</taxon>
        <taxon>Betaproteobacteria</taxon>
        <taxon>Burkholderiales</taxon>
        <taxon>Burkholderiaceae</taxon>
        <taxon>Paraburkholderia</taxon>
    </lineage>
</organism>
<comment type="caution">
    <text evidence="1">The sequence shown here is derived from an EMBL/GenBank/DDBJ whole genome shotgun (WGS) entry which is preliminary data.</text>
</comment>
<evidence type="ECO:0000313" key="1">
    <source>
        <dbReference type="EMBL" id="CAD6524614.1"/>
    </source>
</evidence>
<reference evidence="1 2" key="1">
    <citation type="submission" date="2020-10" db="EMBL/GenBank/DDBJ databases">
        <authorList>
            <person name="Peeters C."/>
        </authorList>
    </citation>
    <scope>NUCLEOTIDE SEQUENCE [LARGE SCALE GENOMIC DNA]</scope>
    <source>
        <strain evidence="1 2">LMG 28140</strain>
    </source>
</reference>
<sequence>MLTTLFPRFHQRYLDSPVADWLVGFADWLVAVGYAHDPAHDHVRRLKQVLEAREPVTSDAMFSAAELTTIFTSARQQPLFRGTQRAFA</sequence>
<dbReference type="EMBL" id="CAJHCP010000003">
    <property type="protein sequence ID" value="CAD6524614.1"/>
    <property type="molecule type" value="Genomic_DNA"/>
</dbReference>
<proteinExistence type="predicted"/>
<name>A0ABN7HKS5_9BURK</name>
<evidence type="ECO:0000313" key="2">
    <source>
        <dbReference type="Proteomes" id="UP000598032"/>
    </source>
</evidence>
<keyword evidence="2" id="KW-1185">Reference proteome</keyword>
<dbReference type="Proteomes" id="UP000598032">
    <property type="component" value="Unassembled WGS sequence"/>
</dbReference>
<protein>
    <submittedName>
        <fullName evidence="1">Uncharacterized protein</fullName>
    </submittedName>
</protein>
<gene>
    <name evidence="1" type="ORF">LMG28140_01651</name>
</gene>
<accession>A0ABN7HKS5</accession>